<sequence>MGPFEQRNRNLLPLFFLPKSTVRNYLIARTEESKTRNTGKNRNQRGSENIPATRGDERRKKRADTDDDNLAHRRRQLAHRRQHLGKPATRSRE</sequence>
<reference evidence="2" key="1">
    <citation type="submission" date="2020-09" db="EMBL/GenBank/DDBJ databases">
        <title>Genome-Enabled Discovery of Anthraquinone Biosynthesis in Senna tora.</title>
        <authorList>
            <person name="Kang S.-H."/>
            <person name="Pandey R.P."/>
            <person name="Lee C.-M."/>
            <person name="Sim J.-S."/>
            <person name="Jeong J.-T."/>
            <person name="Choi B.-S."/>
            <person name="Jung M."/>
            <person name="Ginzburg D."/>
            <person name="Zhao K."/>
            <person name="Won S.Y."/>
            <person name="Oh T.-J."/>
            <person name="Yu Y."/>
            <person name="Kim N.-H."/>
            <person name="Lee O.R."/>
            <person name="Lee T.-H."/>
            <person name="Bashyal P."/>
            <person name="Kim T.-S."/>
            <person name="Lee W.-H."/>
            <person name="Kawkins C."/>
            <person name="Kim C.-K."/>
            <person name="Kim J.S."/>
            <person name="Ahn B.O."/>
            <person name="Rhee S.Y."/>
            <person name="Sohng J.K."/>
        </authorList>
    </citation>
    <scope>NUCLEOTIDE SEQUENCE</scope>
    <source>
        <tissue evidence="2">Leaf</tissue>
    </source>
</reference>
<dbReference type="Proteomes" id="UP000634136">
    <property type="component" value="Unassembled WGS sequence"/>
</dbReference>
<evidence type="ECO:0000313" key="2">
    <source>
        <dbReference type="EMBL" id="KAF7841597.1"/>
    </source>
</evidence>
<gene>
    <name evidence="2" type="ORF">G2W53_003895</name>
</gene>
<feature type="compositionally biased region" description="Basic residues" evidence="1">
    <location>
        <begin position="72"/>
        <end position="84"/>
    </location>
</feature>
<proteinExistence type="predicted"/>
<dbReference type="AlphaFoldDB" id="A0A834XBW1"/>
<evidence type="ECO:0000313" key="3">
    <source>
        <dbReference type="Proteomes" id="UP000634136"/>
    </source>
</evidence>
<comment type="caution">
    <text evidence="2">The sequence shown here is derived from an EMBL/GenBank/DDBJ whole genome shotgun (WGS) entry which is preliminary data.</text>
</comment>
<feature type="region of interest" description="Disordered" evidence="1">
    <location>
        <begin position="28"/>
        <end position="93"/>
    </location>
</feature>
<organism evidence="2 3">
    <name type="scientific">Senna tora</name>
    <dbReference type="NCBI Taxonomy" id="362788"/>
    <lineage>
        <taxon>Eukaryota</taxon>
        <taxon>Viridiplantae</taxon>
        <taxon>Streptophyta</taxon>
        <taxon>Embryophyta</taxon>
        <taxon>Tracheophyta</taxon>
        <taxon>Spermatophyta</taxon>
        <taxon>Magnoliopsida</taxon>
        <taxon>eudicotyledons</taxon>
        <taxon>Gunneridae</taxon>
        <taxon>Pentapetalae</taxon>
        <taxon>rosids</taxon>
        <taxon>fabids</taxon>
        <taxon>Fabales</taxon>
        <taxon>Fabaceae</taxon>
        <taxon>Caesalpinioideae</taxon>
        <taxon>Cassia clade</taxon>
        <taxon>Senna</taxon>
    </lineage>
</organism>
<evidence type="ECO:0000256" key="1">
    <source>
        <dbReference type="SAM" id="MobiDB-lite"/>
    </source>
</evidence>
<protein>
    <submittedName>
        <fullName evidence="2">Uncharacterized protein</fullName>
    </submittedName>
</protein>
<name>A0A834XBW1_9FABA</name>
<accession>A0A834XBW1</accession>
<keyword evidence="3" id="KW-1185">Reference proteome</keyword>
<dbReference type="EMBL" id="JAAIUW010000002">
    <property type="protein sequence ID" value="KAF7841597.1"/>
    <property type="molecule type" value="Genomic_DNA"/>
</dbReference>